<evidence type="ECO:0000313" key="2">
    <source>
        <dbReference type="Proteomes" id="UP000076842"/>
    </source>
</evidence>
<dbReference type="Proteomes" id="UP000076842">
    <property type="component" value="Unassembled WGS sequence"/>
</dbReference>
<dbReference type="PANTHER" id="PTHR47642">
    <property type="entry name" value="ATP-DEPENDENT DNA HELICASE"/>
    <property type="match status" value="1"/>
</dbReference>
<dbReference type="InterPro" id="IPR051055">
    <property type="entry name" value="PIF1_helicase"/>
</dbReference>
<evidence type="ECO:0008006" key="3">
    <source>
        <dbReference type="Google" id="ProtNLM"/>
    </source>
</evidence>
<proteinExistence type="predicted"/>
<organism evidence="1 2">
    <name type="scientific">Calocera cornea HHB12733</name>
    <dbReference type="NCBI Taxonomy" id="1353952"/>
    <lineage>
        <taxon>Eukaryota</taxon>
        <taxon>Fungi</taxon>
        <taxon>Dikarya</taxon>
        <taxon>Basidiomycota</taxon>
        <taxon>Agaricomycotina</taxon>
        <taxon>Dacrymycetes</taxon>
        <taxon>Dacrymycetales</taxon>
        <taxon>Dacrymycetaceae</taxon>
        <taxon>Calocera</taxon>
    </lineage>
</organism>
<dbReference type="STRING" id="1353952.A0A165DUX4"/>
<sequence length="213" mass="24357">MTRIFRQKEEKFLKMLAEVRVAAVGPESAQLLRDLERPVKWPDGVVPVELYTHVDLVLAANQRKLDSILAPQVTYKAEDTYVATPLSRKVALRLFDKMHPLASLSLKIGAKVVLIRNLHRDSPLVKGRFGYVRGFATNRLWQLRDCKVDEFTVEELSSVPPSTMDDYGETIYPIVEFEPIGDFDAVCALVEAQDWIVEDYKKRMVGERHQDGR</sequence>
<accession>A0A165DUX4</accession>
<gene>
    <name evidence="1" type="ORF">CALCODRAFT_486203</name>
</gene>
<reference evidence="1 2" key="1">
    <citation type="journal article" date="2016" name="Mol. Biol. Evol.">
        <title>Comparative Genomics of Early-Diverging Mushroom-Forming Fungi Provides Insights into the Origins of Lignocellulose Decay Capabilities.</title>
        <authorList>
            <person name="Nagy L.G."/>
            <person name="Riley R."/>
            <person name="Tritt A."/>
            <person name="Adam C."/>
            <person name="Daum C."/>
            <person name="Floudas D."/>
            <person name="Sun H."/>
            <person name="Yadav J.S."/>
            <person name="Pangilinan J."/>
            <person name="Larsson K.H."/>
            <person name="Matsuura K."/>
            <person name="Barry K."/>
            <person name="Labutti K."/>
            <person name="Kuo R."/>
            <person name="Ohm R.A."/>
            <person name="Bhattacharya S.S."/>
            <person name="Shirouzu T."/>
            <person name="Yoshinaga Y."/>
            <person name="Martin F.M."/>
            <person name="Grigoriev I.V."/>
            <person name="Hibbett D.S."/>
        </authorList>
    </citation>
    <scope>NUCLEOTIDE SEQUENCE [LARGE SCALE GENOMIC DNA]</scope>
    <source>
        <strain evidence="1 2">HHB12733</strain>
    </source>
</reference>
<keyword evidence="2" id="KW-1185">Reference proteome</keyword>
<evidence type="ECO:0000313" key="1">
    <source>
        <dbReference type="EMBL" id="KZT53591.1"/>
    </source>
</evidence>
<dbReference type="AlphaFoldDB" id="A0A165DUX4"/>
<dbReference type="OrthoDB" id="432234at2759"/>
<name>A0A165DUX4_9BASI</name>
<protein>
    <recommendedName>
        <fullName evidence="3">ATP-dependent DNA helicase</fullName>
    </recommendedName>
</protein>
<dbReference type="InParanoid" id="A0A165DUX4"/>
<dbReference type="EMBL" id="KV424033">
    <property type="protein sequence ID" value="KZT53591.1"/>
    <property type="molecule type" value="Genomic_DNA"/>
</dbReference>